<gene>
    <name evidence="1" type="ORF">Bca52824_031731</name>
</gene>
<reference evidence="1 2" key="1">
    <citation type="submission" date="2020-02" db="EMBL/GenBank/DDBJ databases">
        <authorList>
            <person name="Ma Q."/>
            <person name="Huang Y."/>
            <person name="Song X."/>
            <person name="Pei D."/>
        </authorList>
    </citation>
    <scope>NUCLEOTIDE SEQUENCE [LARGE SCALE GENOMIC DNA]</scope>
    <source>
        <strain evidence="1">Sxm20200214</strain>
        <tissue evidence="1">Leaf</tissue>
    </source>
</reference>
<dbReference type="EMBL" id="JAAMPC010000007">
    <property type="protein sequence ID" value="KAG2303080.1"/>
    <property type="molecule type" value="Genomic_DNA"/>
</dbReference>
<dbReference type="AlphaFoldDB" id="A0A8X7SAL6"/>
<accession>A0A8X7SAL6</accession>
<name>A0A8X7SAL6_BRACI</name>
<sequence>MKEKSRARSEMIKPKAYGTLCGYKDSFVIATWRPGETVWSIYRVRNESSSGIWEKCVYSHGVSYIFSNCGHVVFFDPCSSTWDLLPVNRCD</sequence>
<evidence type="ECO:0000313" key="1">
    <source>
        <dbReference type="EMBL" id="KAG2303080.1"/>
    </source>
</evidence>
<evidence type="ECO:0000313" key="2">
    <source>
        <dbReference type="Proteomes" id="UP000886595"/>
    </source>
</evidence>
<comment type="caution">
    <text evidence="1">The sequence shown here is derived from an EMBL/GenBank/DDBJ whole genome shotgun (WGS) entry which is preliminary data.</text>
</comment>
<proteinExistence type="predicted"/>
<protein>
    <submittedName>
        <fullName evidence="1">Uncharacterized protein</fullName>
    </submittedName>
</protein>
<dbReference type="Proteomes" id="UP000886595">
    <property type="component" value="Unassembled WGS sequence"/>
</dbReference>
<keyword evidence="2" id="KW-1185">Reference proteome</keyword>
<dbReference type="OrthoDB" id="1863935at2759"/>
<organism evidence="1 2">
    <name type="scientific">Brassica carinata</name>
    <name type="common">Ethiopian mustard</name>
    <name type="synonym">Abyssinian cabbage</name>
    <dbReference type="NCBI Taxonomy" id="52824"/>
    <lineage>
        <taxon>Eukaryota</taxon>
        <taxon>Viridiplantae</taxon>
        <taxon>Streptophyta</taxon>
        <taxon>Embryophyta</taxon>
        <taxon>Tracheophyta</taxon>
        <taxon>Spermatophyta</taxon>
        <taxon>Magnoliopsida</taxon>
        <taxon>eudicotyledons</taxon>
        <taxon>Gunneridae</taxon>
        <taxon>Pentapetalae</taxon>
        <taxon>rosids</taxon>
        <taxon>malvids</taxon>
        <taxon>Brassicales</taxon>
        <taxon>Brassicaceae</taxon>
        <taxon>Brassiceae</taxon>
        <taxon>Brassica</taxon>
    </lineage>
</organism>